<feature type="domain" description="Type I restriction modification DNA specificity" evidence="4">
    <location>
        <begin position="22"/>
        <end position="165"/>
    </location>
</feature>
<dbReference type="SUPFAM" id="SSF116734">
    <property type="entry name" value="DNA methylase specificity domain"/>
    <property type="match status" value="1"/>
</dbReference>
<dbReference type="EMBL" id="JBHRZV010000049">
    <property type="protein sequence ID" value="MFC3928279.1"/>
    <property type="molecule type" value="Genomic_DNA"/>
</dbReference>
<evidence type="ECO:0000313" key="5">
    <source>
        <dbReference type="EMBL" id="MFC3928279.1"/>
    </source>
</evidence>
<dbReference type="InterPro" id="IPR000055">
    <property type="entry name" value="Restrct_endonuc_typeI_TRD"/>
</dbReference>
<proteinExistence type="inferred from homology"/>
<evidence type="ECO:0000256" key="1">
    <source>
        <dbReference type="ARBA" id="ARBA00010923"/>
    </source>
</evidence>
<gene>
    <name evidence="5" type="ORF">ACFORF_06845</name>
</gene>
<keyword evidence="2" id="KW-0680">Restriction system</keyword>
<dbReference type="Proteomes" id="UP001595807">
    <property type="component" value="Unassembled WGS sequence"/>
</dbReference>
<evidence type="ECO:0000313" key="6">
    <source>
        <dbReference type="Proteomes" id="UP001595807"/>
    </source>
</evidence>
<evidence type="ECO:0000259" key="4">
    <source>
        <dbReference type="Pfam" id="PF01420"/>
    </source>
</evidence>
<dbReference type="GO" id="GO:0004519">
    <property type="term" value="F:endonuclease activity"/>
    <property type="evidence" value="ECO:0007669"/>
    <property type="project" value="UniProtKB-KW"/>
</dbReference>
<dbReference type="GO" id="GO:0016787">
    <property type="term" value="F:hydrolase activity"/>
    <property type="evidence" value="ECO:0007669"/>
    <property type="project" value="UniProtKB-KW"/>
</dbReference>
<dbReference type="InterPro" id="IPR044946">
    <property type="entry name" value="Restrct_endonuc_typeI_TRD_sf"/>
</dbReference>
<protein>
    <submittedName>
        <fullName evidence="5">Restriction endonuclease subunit S</fullName>
        <ecNumber evidence="5">3.1.21.-</ecNumber>
    </submittedName>
</protein>
<keyword evidence="3" id="KW-0238">DNA-binding</keyword>
<evidence type="ECO:0000256" key="2">
    <source>
        <dbReference type="ARBA" id="ARBA00022747"/>
    </source>
</evidence>
<comment type="similarity">
    <text evidence="1">Belongs to the type-I restriction system S methylase family.</text>
</comment>
<dbReference type="CDD" id="cd17288">
    <property type="entry name" value="RMtype1_S_LlaAI06ORF1089P_TRD1-CR1_like"/>
    <property type="match status" value="1"/>
</dbReference>
<accession>A0ABV8CVV7</accession>
<sequence length="171" mass="19305">MIYNEGTKEIWCLFCCLSTLAWEKRQLGEVLTINSGRDYKHLEPGKIPVYGTGGFMLSVSEALSAELDGIGIGRKGTIDKPFILRAPYWTVDTLFYCIPREMNNLNFLYSIFTKINWKALDESTGVPSLSKLTIKNVNAKIPSHSEQTAIGTFFSQLDRAIALQERTFLKK</sequence>
<dbReference type="Pfam" id="PF01420">
    <property type="entry name" value="Methylase_S"/>
    <property type="match status" value="1"/>
</dbReference>
<dbReference type="RefSeq" id="WP_380426680.1">
    <property type="nucleotide sequence ID" value="NZ_JBHRZV010000049.1"/>
</dbReference>
<reference evidence="6" key="1">
    <citation type="journal article" date="2019" name="Int. J. Syst. Evol. Microbiol.">
        <title>The Global Catalogue of Microorganisms (GCM) 10K type strain sequencing project: providing services to taxonomists for standard genome sequencing and annotation.</title>
        <authorList>
            <consortium name="The Broad Institute Genomics Platform"/>
            <consortium name="The Broad Institute Genome Sequencing Center for Infectious Disease"/>
            <person name="Wu L."/>
            <person name="Ma J."/>
        </authorList>
    </citation>
    <scope>NUCLEOTIDE SEQUENCE [LARGE SCALE GENOMIC DNA]</scope>
    <source>
        <strain evidence="6">CCUG 67170</strain>
    </source>
</reference>
<keyword evidence="6" id="KW-1185">Reference proteome</keyword>
<comment type="caution">
    <text evidence="5">The sequence shown here is derived from an EMBL/GenBank/DDBJ whole genome shotgun (WGS) entry which is preliminary data.</text>
</comment>
<organism evidence="5 6">
    <name type="scientific">Streptococcus caprae</name>
    <dbReference type="NCBI Taxonomy" id="1640501"/>
    <lineage>
        <taxon>Bacteria</taxon>
        <taxon>Bacillati</taxon>
        <taxon>Bacillota</taxon>
        <taxon>Bacilli</taxon>
        <taxon>Lactobacillales</taxon>
        <taxon>Streptococcaceae</taxon>
        <taxon>Streptococcus</taxon>
    </lineage>
</organism>
<keyword evidence="5" id="KW-0255">Endonuclease</keyword>
<keyword evidence="5" id="KW-0540">Nuclease</keyword>
<dbReference type="Gene3D" id="3.90.220.20">
    <property type="entry name" value="DNA methylase specificity domains"/>
    <property type="match status" value="1"/>
</dbReference>
<keyword evidence="5" id="KW-0378">Hydrolase</keyword>
<evidence type="ECO:0000256" key="3">
    <source>
        <dbReference type="ARBA" id="ARBA00023125"/>
    </source>
</evidence>
<dbReference type="EC" id="3.1.21.-" evidence="5"/>
<name>A0ABV8CVV7_9STRE</name>